<feature type="region of interest" description="Disordered" evidence="1">
    <location>
        <begin position="35"/>
        <end position="83"/>
    </location>
</feature>
<feature type="compositionally biased region" description="Polar residues" evidence="1">
    <location>
        <begin position="600"/>
        <end position="611"/>
    </location>
</feature>
<dbReference type="OrthoDB" id="263674at2759"/>
<sequence length="690" mass="74684">MEDPLPPHTCEVHVDAFGIEGDVPQPPALHCVTPNCAATEPLPGRSEEKSDDVRATQHSAPVAVPIPTVSRSGSNSNSDSPRQAVVGMRQLSACGDANEASPEGSRLSPEVMAASSTVPVRAQDPFRHSHLLKSLHHGATNGNAVAAASGGKAAAESDAGDATRSESETMLHRSASHAHRCHASTLMSTRGSTSNSKFPFKMTFPASPELPEEVATPALNSQEDMKHYVHAIMEQHMRLLSAWYKRLSVAEVYRDKPLRTGGRPAPVRPQDLGFLERVEQNLDSYLQQLEAAKSLLAHSYEAVPPIKSGQQGDTKAWQDYCSRAYYTLSDLTVEENLIRFRVNRVLHVEHQDFKGSMCSRTASPSVSSTRGVRSYSREGASVRASSRPASGASSKAVTPRQQSREVNERRRGCSVQSVRSLRSEAAAGAGAPCPSMSTVTNGSPSSHARHLVSGGVVQRGNGAIRPGHSSVLGPDQASAVSVDQRRQPRQYGRPSTHHEAKSNTSLSSAPALVLARQQRRLLALHPDTVSSKPQRTGNMYDNQTPYGRLSPQRRNVSLDSVLSLNRSVPQLPEFGVDNTASHSAAPSRRSLARSAAHQPASGSPQLRTYSSPRGAAGAQVVTPSAPTLQSLRHRLLLERIEHYEKNAATLQPGDLKLARECFYQLYGEQKGLHQYCQWIDDIAIKILRRA</sequence>
<proteinExistence type="predicted"/>
<feature type="compositionally biased region" description="Low complexity" evidence="1">
    <location>
        <begin position="580"/>
        <end position="596"/>
    </location>
</feature>
<feature type="region of interest" description="Disordered" evidence="1">
    <location>
        <begin position="174"/>
        <end position="194"/>
    </location>
</feature>
<feature type="compositionally biased region" description="Polar residues" evidence="1">
    <location>
        <begin position="528"/>
        <end position="545"/>
    </location>
</feature>
<dbReference type="AlphaFoldDB" id="A0A640KLV4"/>
<feature type="compositionally biased region" description="Basic and acidic residues" evidence="1">
    <location>
        <begin position="402"/>
        <end position="411"/>
    </location>
</feature>
<reference evidence="2" key="1">
    <citation type="submission" date="2019-11" db="EMBL/GenBank/DDBJ databases">
        <title>Leishmania tarentolae CDS.</title>
        <authorList>
            <person name="Goto Y."/>
            <person name="Yamagishi J."/>
        </authorList>
    </citation>
    <scope>NUCLEOTIDE SEQUENCE [LARGE SCALE GENOMIC DNA]</scope>
    <source>
        <strain evidence="2">Parrot Tar II</strain>
    </source>
</reference>
<evidence type="ECO:0000256" key="1">
    <source>
        <dbReference type="SAM" id="MobiDB-lite"/>
    </source>
</evidence>
<name>A0A640KLV4_LEITA</name>
<organism evidence="2 3">
    <name type="scientific">Leishmania tarentolae</name>
    <name type="common">Sauroleishmania tarentolae</name>
    <dbReference type="NCBI Taxonomy" id="5689"/>
    <lineage>
        <taxon>Eukaryota</taxon>
        <taxon>Discoba</taxon>
        <taxon>Euglenozoa</taxon>
        <taxon>Kinetoplastea</taxon>
        <taxon>Metakinetoplastina</taxon>
        <taxon>Trypanosomatida</taxon>
        <taxon>Trypanosomatidae</taxon>
        <taxon>Leishmaniinae</taxon>
        <taxon>Leishmania</taxon>
        <taxon>lizard Leishmania</taxon>
    </lineage>
</organism>
<feature type="region of interest" description="Disordered" evidence="1">
    <location>
        <begin position="354"/>
        <end position="509"/>
    </location>
</feature>
<evidence type="ECO:0000313" key="3">
    <source>
        <dbReference type="Proteomes" id="UP000419144"/>
    </source>
</evidence>
<feature type="compositionally biased region" description="Polar residues" evidence="1">
    <location>
        <begin position="185"/>
        <end position="194"/>
    </location>
</feature>
<dbReference type="EMBL" id="BLBS01000043">
    <property type="protein sequence ID" value="GET90696.1"/>
    <property type="molecule type" value="Genomic_DNA"/>
</dbReference>
<feature type="compositionally biased region" description="Polar residues" evidence="1">
    <location>
        <begin position="358"/>
        <end position="371"/>
    </location>
</feature>
<comment type="caution">
    <text evidence="2">The sequence shown here is derived from an EMBL/GenBank/DDBJ whole genome shotgun (WGS) entry which is preliminary data.</text>
</comment>
<evidence type="ECO:0000313" key="2">
    <source>
        <dbReference type="EMBL" id="GET90696.1"/>
    </source>
</evidence>
<accession>A0A640KLV4</accession>
<dbReference type="Proteomes" id="UP000419144">
    <property type="component" value="Unassembled WGS sequence"/>
</dbReference>
<feature type="compositionally biased region" description="Low complexity" evidence="1">
    <location>
        <begin position="379"/>
        <end position="396"/>
    </location>
</feature>
<gene>
    <name evidence="2" type="ORF">LtaPh_3010100</name>
</gene>
<feature type="compositionally biased region" description="Polar residues" evidence="1">
    <location>
        <begin position="435"/>
        <end position="446"/>
    </location>
</feature>
<feature type="region of interest" description="Disordered" evidence="1">
    <location>
        <begin position="525"/>
        <end position="553"/>
    </location>
</feature>
<dbReference type="VEuPathDB" id="TriTrypDB:LtaPh_3010100"/>
<feature type="compositionally biased region" description="Basic and acidic residues" evidence="1">
    <location>
        <begin position="45"/>
        <end position="55"/>
    </location>
</feature>
<keyword evidence="3" id="KW-1185">Reference proteome</keyword>
<feature type="region of interest" description="Disordered" evidence="1">
    <location>
        <begin position="571"/>
        <end position="624"/>
    </location>
</feature>
<feature type="compositionally biased region" description="Low complexity" evidence="1">
    <location>
        <begin position="70"/>
        <end position="80"/>
    </location>
</feature>
<protein>
    <submittedName>
        <fullName evidence="2">Uncharacterized protein</fullName>
    </submittedName>
</protein>